<comment type="caution">
    <text evidence="1">The sequence shown here is derived from an EMBL/GenBank/DDBJ whole genome shotgun (WGS) entry which is preliminary data.</text>
</comment>
<proteinExistence type="predicted"/>
<dbReference type="AlphaFoldDB" id="X1BYQ0"/>
<evidence type="ECO:0000313" key="1">
    <source>
        <dbReference type="EMBL" id="GAG89323.1"/>
    </source>
</evidence>
<reference evidence="1" key="1">
    <citation type="journal article" date="2014" name="Front. Microbiol.">
        <title>High frequency of phylogenetically diverse reductive dehalogenase-homologous genes in deep subseafloor sedimentary metagenomes.</title>
        <authorList>
            <person name="Kawai M."/>
            <person name="Futagami T."/>
            <person name="Toyoda A."/>
            <person name="Takaki Y."/>
            <person name="Nishi S."/>
            <person name="Hori S."/>
            <person name="Arai W."/>
            <person name="Tsubouchi T."/>
            <person name="Morono Y."/>
            <person name="Uchiyama I."/>
            <person name="Ito T."/>
            <person name="Fujiyama A."/>
            <person name="Inagaki F."/>
            <person name="Takami H."/>
        </authorList>
    </citation>
    <scope>NUCLEOTIDE SEQUENCE</scope>
    <source>
        <strain evidence="1">Expedition CK06-06</strain>
    </source>
</reference>
<feature type="non-terminal residue" evidence="1">
    <location>
        <position position="111"/>
    </location>
</feature>
<protein>
    <submittedName>
        <fullName evidence="1">Uncharacterized protein</fullName>
    </submittedName>
</protein>
<sequence length="111" mass="12639">MNKKYCFKVINKILKVSSNVADEKIRKILDGVAIKISDLTLQDIEKRFKGSNVTLSKIRPSSDVDSETGKLYLKEERSADGSTYYDLMFGKNVYNELVEQKNAGEFSEFES</sequence>
<gene>
    <name evidence="1" type="ORF">S01H4_25070</name>
</gene>
<accession>X1BYQ0</accession>
<organism evidence="1">
    <name type="scientific">marine sediment metagenome</name>
    <dbReference type="NCBI Taxonomy" id="412755"/>
    <lineage>
        <taxon>unclassified sequences</taxon>
        <taxon>metagenomes</taxon>
        <taxon>ecological metagenomes</taxon>
    </lineage>
</organism>
<name>X1BYQ0_9ZZZZ</name>
<dbReference type="EMBL" id="BART01011878">
    <property type="protein sequence ID" value="GAG89323.1"/>
    <property type="molecule type" value="Genomic_DNA"/>
</dbReference>